<dbReference type="Pfam" id="PF01066">
    <property type="entry name" value="CDP-OH_P_transf"/>
    <property type="match status" value="1"/>
</dbReference>
<accession>A0ABV7YFP2</accession>
<keyword evidence="3" id="KW-0472">Membrane</keyword>
<dbReference type="InterPro" id="IPR000462">
    <property type="entry name" value="CDP-OH_P_trans"/>
</dbReference>
<evidence type="ECO:0000256" key="3">
    <source>
        <dbReference type="SAM" id="Phobius"/>
    </source>
</evidence>
<evidence type="ECO:0000313" key="4">
    <source>
        <dbReference type="EMBL" id="MFC3763109.1"/>
    </source>
</evidence>
<comment type="similarity">
    <text evidence="2">Belongs to the CDP-alcohol phosphatidyltransferase class-I family.</text>
</comment>
<feature type="transmembrane region" description="Helical" evidence="3">
    <location>
        <begin position="185"/>
        <end position="214"/>
    </location>
</feature>
<protein>
    <submittedName>
        <fullName evidence="4">CDP-alcohol phosphatidyltransferase family protein</fullName>
    </submittedName>
</protein>
<dbReference type="PROSITE" id="PS00379">
    <property type="entry name" value="CDP_ALCOHOL_P_TRANSF"/>
    <property type="match status" value="1"/>
</dbReference>
<organism evidence="4 5">
    <name type="scientific">Tenggerimyces flavus</name>
    <dbReference type="NCBI Taxonomy" id="1708749"/>
    <lineage>
        <taxon>Bacteria</taxon>
        <taxon>Bacillati</taxon>
        <taxon>Actinomycetota</taxon>
        <taxon>Actinomycetes</taxon>
        <taxon>Propionibacteriales</taxon>
        <taxon>Nocardioidaceae</taxon>
        <taxon>Tenggerimyces</taxon>
    </lineage>
</organism>
<comment type="caution">
    <text evidence="4">The sequence shown here is derived from an EMBL/GenBank/DDBJ whole genome shotgun (WGS) entry which is preliminary data.</text>
</comment>
<keyword evidence="1 2" id="KW-0808">Transferase</keyword>
<evidence type="ECO:0000256" key="1">
    <source>
        <dbReference type="ARBA" id="ARBA00022679"/>
    </source>
</evidence>
<keyword evidence="3" id="KW-1133">Transmembrane helix</keyword>
<dbReference type="InterPro" id="IPR048254">
    <property type="entry name" value="CDP_ALCOHOL_P_TRANSF_CS"/>
</dbReference>
<dbReference type="RefSeq" id="WP_205119809.1">
    <property type="nucleotide sequence ID" value="NZ_JAFBCM010000001.1"/>
</dbReference>
<feature type="transmembrane region" description="Helical" evidence="3">
    <location>
        <begin position="69"/>
        <end position="85"/>
    </location>
</feature>
<evidence type="ECO:0000313" key="5">
    <source>
        <dbReference type="Proteomes" id="UP001595699"/>
    </source>
</evidence>
<sequence length="230" mass="23673">MTSIWTGPVAWAATQTALLAALMAAGLGVVAGVAGTTYAVVVAGLLIVGLRRSGRAALGPADHVTEARTLLVGLVTALIVESFTGPVSVPLLVSMAAVALALDAVDGRVARRTGTASSFGARFDIEADSFLALVLAVYVAGTLGPWVLAIGLMRYLFLAAGYAMPWLNAPLPVNRLRKLIGAMQGIVLVVAAAGIVPTPVMLAITAFSLAAQLFSFGRDVIWLRRTALHA</sequence>
<proteinExistence type="inferred from homology"/>
<dbReference type="EMBL" id="JBHRZH010000017">
    <property type="protein sequence ID" value="MFC3763109.1"/>
    <property type="molecule type" value="Genomic_DNA"/>
</dbReference>
<keyword evidence="5" id="KW-1185">Reference proteome</keyword>
<keyword evidence="3" id="KW-0812">Transmembrane</keyword>
<reference evidence="5" key="1">
    <citation type="journal article" date="2019" name="Int. J. Syst. Evol. Microbiol.">
        <title>The Global Catalogue of Microorganisms (GCM) 10K type strain sequencing project: providing services to taxonomists for standard genome sequencing and annotation.</title>
        <authorList>
            <consortium name="The Broad Institute Genomics Platform"/>
            <consortium name="The Broad Institute Genome Sequencing Center for Infectious Disease"/>
            <person name="Wu L."/>
            <person name="Ma J."/>
        </authorList>
    </citation>
    <scope>NUCLEOTIDE SEQUENCE [LARGE SCALE GENOMIC DNA]</scope>
    <source>
        <strain evidence="5">CGMCC 4.7241</strain>
    </source>
</reference>
<dbReference type="Gene3D" id="1.20.120.1760">
    <property type="match status" value="1"/>
</dbReference>
<gene>
    <name evidence="4" type="ORF">ACFOUW_19865</name>
</gene>
<feature type="transmembrane region" description="Helical" evidence="3">
    <location>
        <begin position="20"/>
        <end position="48"/>
    </location>
</feature>
<feature type="transmembrane region" description="Helical" evidence="3">
    <location>
        <begin position="130"/>
        <end position="149"/>
    </location>
</feature>
<name>A0ABV7YFP2_9ACTN</name>
<evidence type="ECO:0000256" key="2">
    <source>
        <dbReference type="RuleBase" id="RU003750"/>
    </source>
</evidence>
<dbReference type="InterPro" id="IPR043130">
    <property type="entry name" value="CDP-OH_PTrfase_TM_dom"/>
</dbReference>
<dbReference type="Proteomes" id="UP001595699">
    <property type="component" value="Unassembled WGS sequence"/>
</dbReference>